<accession>A0A915EWC9</accession>
<evidence type="ECO:0000256" key="1">
    <source>
        <dbReference type="SAM" id="MobiDB-lite"/>
    </source>
</evidence>
<organism evidence="2 3">
    <name type="scientific">Ditylenchus dipsaci</name>
    <dbReference type="NCBI Taxonomy" id="166011"/>
    <lineage>
        <taxon>Eukaryota</taxon>
        <taxon>Metazoa</taxon>
        <taxon>Ecdysozoa</taxon>
        <taxon>Nematoda</taxon>
        <taxon>Chromadorea</taxon>
        <taxon>Rhabditida</taxon>
        <taxon>Tylenchina</taxon>
        <taxon>Tylenchomorpha</taxon>
        <taxon>Sphaerularioidea</taxon>
        <taxon>Anguinidae</taxon>
        <taxon>Anguininae</taxon>
        <taxon>Ditylenchus</taxon>
    </lineage>
</organism>
<proteinExistence type="predicted"/>
<dbReference type="PROSITE" id="PS50330">
    <property type="entry name" value="UIM"/>
    <property type="match status" value="1"/>
</dbReference>
<dbReference type="InterPro" id="IPR003903">
    <property type="entry name" value="UIM_dom"/>
</dbReference>
<keyword evidence="2" id="KW-1185">Reference proteome</keyword>
<dbReference type="AlphaFoldDB" id="A0A915EWC9"/>
<evidence type="ECO:0000313" key="2">
    <source>
        <dbReference type="Proteomes" id="UP000887574"/>
    </source>
</evidence>
<reference evidence="3" key="1">
    <citation type="submission" date="2022-11" db="UniProtKB">
        <authorList>
            <consortium name="WormBaseParasite"/>
        </authorList>
    </citation>
    <scope>IDENTIFICATION</scope>
</reference>
<sequence length="129" mass="14397">MASFEISNGGREPTVLDANQSSASSMESTIVDPVVKYSAADVLTRISMFRNFVGLFDYRSRVGRSDGIQCCSTKDREQEDLELALALSRSEAEAKIAIDEKHHLYPVTDNELKEKIRLQGLMNMDEGYS</sequence>
<name>A0A915EWC9_9BILA</name>
<protein>
    <submittedName>
        <fullName evidence="3">Uncharacterized protein</fullName>
    </submittedName>
</protein>
<evidence type="ECO:0000313" key="3">
    <source>
        <dbReference type="WBParaSite" id="jg9719"/>
    </source>
</evidence>
<dbReference type="WBParaSite" id="jg9719">
    <property type="protein sequence ID" value="jg9719"/>
    <property type="gene ID" value="jg9719"/>
</dbReference>
<feature type="region of interest" description="Disordered" evidence="1">
    <location>
        <begin position="1"/>
        <end position="22"/>
    </location>
</feature>
<dbReference type="Proteomes" id="UP000887574">
    <property type="component" value="Unplaced"/>
</dbReference>